<dbReference type="Proteomes" id="UP000319004">
    <property type="component" value="Chromosome"/>
</dbReference>
<evidence type="ECO:0000313" key="2">
    <source>
        <dbReference type="EMBL" id="QDV44097.1"/>
    </source>
</evidence>
<evidence type="ECO:0008006" key="4">
    <source>
        <dbReference type="Google" id="ProtNLM"/>
    </source>
</evidence>
<keyword evidence="3" id="KW-1185">Reference proteome</keyword>
<proteinExistence type="predicted"/>
<gene>
    <name evidence="2" type="ORF">Enr13x_39580</name>
</gene>
<accession>A0A518HTH1</accession>
<protein>
    <recommendedName>
        <fullName evidence="4">Phage integrase family protein</fullName>
    </recommendedName>
</protein>
<dbReference type="GO" id="GO:0015074">
    <property type="term" value="P:DNA integration"/>
    <property type="evidence" value="ECO:0007669"/>
    <property type="project" value="InterPro"/>
</dbReference>
<organism evidence="2 3">
    <name type="scientific">Stieleria neptunia</name>
    <dbReference type="NCBI Taxonomy" id="2527979"/>
    <lineage>
        <taxon>Bacteria</taxon>
        <taxon>Pseudomonadati</taxon>
        <taxon>Planctomycetota</taxon>
        <taxon>Planctomycetia</taxon>
        <taxon>Pirellulales</taxon>
        <taxon>Pirellulaceae</taxon>
        <taxon>Stieleria</taxon>
    </lineage>
</organism>
<dbReference type="OrthoDB" id="246806at2"/>
<name>A0A518HTH1_9BACT</name>
<sequence>MPQITITQALFRQLDDQTDYDADGGHWKYPGSGKITIDGKCYRARQLWWAHKNDGQYPTRMGSICKVAGCCNPDHWFDASKSQRPPCTIETEVKYHSRHGYYYVANNLTGGRQVSLGKDRAIAVNQWREGRSILQSGLPWSPITSASHHSYTVGAVATAYRLALAERLQKGQVSPEHVACMKGRCDRLVKYFGAKTLVAALTPKHFDAVSEQVMISRVDGSRRNWKGYQSEISKMRHILTWARKQNLLPALPDYGSNFPMGRQAYEREANRQRRTKGVKITESRVKLFQRPEITAMLDVADDDVKAWIYIGLNLALENKELSYLCAGDFSQDSAGEWWFGENRIKSGEPRLAHVWPETIDAVKAAMKVRPEPAEDEFEDRLFLNAHGRPLRPEVSNVQFTRRFRSCMELADCYKAYRGFQSLRHTFRTYAGNCGDTEAVEWVMGHETFGKEFTRESSTYTHAIARTRLMAVSKAVHDWLTGKGAESAAEPMVQTLSF</sequence>
<reference evidence="2 3" key="1">
    <citation type="submission" date="2019-03" db="EMBL/GenBank/DDBJ databases">
        <title>Deep-cultivation of Planctomycetes and their phenomic and genomic characterization uncovers novel biology.</title>
        <authorList>
            <person name="Wiegand S."/>
            <person name="Jogler M."/>
            <person name="Boedeker C."/>
            <person name="Pinto D."/>
            <person name="Vollmers J."/>
            <person name="Rivas-Marin E."/>
            <person name="Kohn T."/>
            <person name="Peeters S.H."/>
            <person name="Heuer A."/>
            <person name="Rast P."/>
            <person name="Oberbeckmann S."/>
            <person name="Bunk B."/>
            <person name="Jeske O."/>
            <person name="Meyerdierks A."/>
            <person name="Storesund J.E."/>
            <person name="Kallscheuer N."/>
            <person name="Luecker S."/>
            <person name="Lage O.M."/>
            <person name="Pohl T."/>
            <person name="Merkel B.J."/>
            <person name="Hornburger P."/>
            <person name="Mueller R.-W."/>
            <person name="Bruemmer F."/>
            <person name="Labrenz M."/>
            <person name="Spormann A.M."/>
            <person name="Op den Camp H."/>
            <person name="Overmann J."/>
            <person name="Amann R."/>
            <person name="Jetten M.S.M."/>
            <person name="Mascher T."/>
            <person name="Medema M.H."/>
            <person name="Devos D.P."/>
            <person name="Kaster A.-K."/>
            <person name="Ovreas L."/>
            <person name="Rohde M."/>
            <person name="Galperin M.Y."/>
            <person name="Jogler C."/>
        </authorList>
    </citation>
    <scope>NUCLEOTIDE SEQUENCE [LARGE SCALE GENOMIC DNA]</scope>
    <source>
        <strain evidence="2 3">Enr13</strain>
    </source>
</reference>
<dbReference type="GO" id="GO:0003677">
    <property type="term" value="F:DNA binding"/>
    <property type="evidence" value="ECO:0007669"/>
    <property type="project" value="InterPro"/>
</dbReference>
<dbReference type="EMBL" id="CP037423">
    <property type="protein sequence ID" value="QDV44097.1"/>
    <property type="molecule type" value="Genomic_DNA"/>
</dbReference>
<dbReference type="InterPro" id="IPR011010">
    <property type="entry name" value="DNA_brk_join_enz"/>
</dbReference>
<dbReference type="GO" id="GO:0006310">
    <property type="term" value="P:DNA recombination"/>
    <property type="evidence" value="ECO:0007669"/>
    <property type="project" value="UniProtKB-KW"/>
</dbReference>
<dbReference type="KEGG" id="snep:Enr13x_39580"/>
<dbReference type="RefSeq" id="WP_145388488.1">
    <property type="nucleotide sequence ID" value="NZ_CP037423.1"/>
</dbReference>
<evidence type="ECO:0000313" key="3">
    <source>
        <dbReference type="Proteomes" id="UP000319004"/>
    </source>
</evidence>
<dbReference type="AlphaFoldDB" id="A0A518HTH1"/>
<evidence type="ECO:0000256" key="1">
    <source>
        <dbReference type="ARBA" id="ARBA00023172"/>
    </source>
</evidence>
<dbReference type="InterPro" id="IPR013762">
    <property type="entry name" value="Integrase-like_cat_sf"/>
</dbReference>
<dbReference type="Gene3D" id="1.10.443.10">
    <property type="entry name" value="Intergrase catalytic core"/>
    <property type="match status" value="1"/>
</dbReference>
<keyword evidence="1" id="KW-0233">DNA recombination</keyword>
<dbReference type="SUPFAM" id="SSF56349">
    <property type="entry name" value="DNA breaking-rejoining enzymes"/>
    <property type="match status" value="1"/>
</dbReference>